<evidence type="ECO:0000256" key="3">
    <source>
        <dbReference type="ARBA" id="ARBA00012438"/>
    </source>
</evidence>
<keyword evidence="13" id="KW-1185">Reference proteome</keyword>
<feature type="transmembrane region" description="Helical" evidence="9">
    <location>
        <begin position="27"/>
        <end position="50"/>
    </location>
</feature>
<keyword evidence="7" id="KW-0902">Two-component regulatory system</keyword>
<comment type="subcellular location">
    <subcellularLocation>
        <location evidence="2">Membrane</location>
    </subcellularLocation>
</comment>
<dbReference type="SMART" id="SM00388">
    <property type="entry name" value="HisKA"/>
    <property type="match status" value="1"/>
</dbReference>
<dbReference type="Proteomes" id="UP000218418">
    <property type="component" value="Chromosome"/>
</dbReference>
<keyword evidence="9" id="KW-0812">Transmembrane</keyword>
<dbReference type="CDD" id="cd00082">
    <property type="entry name" value="HisKA"/>
    <property type="match status" value="1"/>
</dbReference>
<dbReference type="InterPro" id="IPR036890">
    <property type="entry name" value="HATPase_C_sf"/>
</dbReference>
<dbReference type="InterPro" id="IPR004358">
    <property type="entry name" value="Sig_transdc_His_kin-like_C"/>
</dbReference>
<dbReference type="Gene3D" id="3.30.565.10">
    <property type="entry name" value="Histidine kinase-like ATPase, C-terminal domain"/>
    <property type="match status" value="1"/>
</dbReference>
<evidence type="ECO:0000313" key="12">
    <source>
        <dbReference type="EMBL" id="BAY80835.1"/>
    </source>
</evidence>
<gene>
    <name evidence="12" type="ORF">NIES267_03000</name>
</gene>
<feature type="transmembrane region" description="Helical" evidence="9">
    <location>
        <begin position="344"/>
        <end position="365"/>
    </location>
</feature>
<evidence type="ECO:0000256" key="8">
    <source>
        <dbReference type="SAM" id="Coils"/>
    </source>
</evidence>
<dbReference type="PANTHER" id="PTHR43065">
    <property type="entry name" value="SENSOR HISTIDINE KINASE"/>
    <property type="match status" value="1"/>
</dbReference>
<organism evidence="12 13">
    <name type="scientific">Calothrix parasitica NIES-267</name>
    <dbReference type="NCBI Taxonomy" id="1973488"/>
    <lineage>
        <taxon>Bacteria</taxon>
        <taxon>Bacillati</taxon>
        <taxon>Cyanobacteriota</taxon>
        <taxon>Cyanophyceae</taxon>
        <taxon>Nostocales</taxon>
        <taxon>Calotrichaceae</taxon>
        <taxon>Calothrix</taxon>
    </lineage>
</organism>
<dbReference type="InterPro" id="IPR003594">
    <property type="entry name" value="HATPase_dom"/>
</dbReference>
<dbReference type="Pfam" id="PF00672">
    <property type="entry name" value="HAMP"/>
    <property type="match status" value="1"/>
</dbReference>
<dbReference type="AlphaFoldDB" id="A0A1Z4LHW1"/>
<dbReference type="SMART" id="SM00387">
    <property type="entry name" value="HATPase_c"/>
    <property type="match status" value="1"/>
</dbReference>
<dbReference type="SUPFAM" id="SSF47384">
    <property type="entry name" value="Homodimeric domain of signal transducing histidine kinase"/>
    <property type="match status" value="1"/>
</dbReference>
<keyword evidence="9" id="KW-1133">Transmembrane helix</keyword>
<evidence type="ECO:0000256" key="2">
    <source>
        <dbReference type="ARBA" id="ARBA00004370"/>
    </source>
</evidence>
<evidence type="ECO:0000259" key="10">
    <source>
        <dbReference type="PROSITE" id="PS50109"/>
    </source>
</evidence>
<dbReference type="SUPFAM" id="SSF158472">
    <property type="entry name" value="HAMP domain-like"/>
    <property type="match status" value="1"/>
</dbReference>
<evidence type="ECO:0000313" key="13">
    <source>
        <dbReference type="Proteomes" id="UP000218418"/>
    </source>
</evidence>
<evidence type="ECO:0000256" key="5">
    <source>
        <dbReference type="ARBA" id="ARBA00022679"/>
    </source>
</evidence>
<dbReference type="PANTHER" id="PTHR43065:SF50">
    <property type="entry name" value="HISTIDINE KINASE"/>
    <property type="match status" value="1"/>
</dbReference>
<dbReference type="Pfam" id="PF02518">
    <property type="entry name" value="HATPase_c"/>
    <property type="match status" value="1"/>
</dbReference>
<keyword evidence="8" id="KW-0175">Coiled coil</keyword>
<dbReference type="GO" id="GO:0000155">
    <property type="term" value="F:phosphorelay sensor kinase activity"/>
    <property type="evidence" value="ECO:0007669"/>
    <property type="project" value="InterPro"/>
</dbReference>
<keyword evidence="9" id="KW-0472">Membrane</keyword>
<dbReference type="PROSITE" id="PS50109">
    <property type="entry name" value="HIS_KIN"/>
    <property type="match status" value="1"/>
</dbReference>
<dbReference type="Gene3D" id="6.10.340.10">
    <property type="match status" value="1"/>
</dbReference>
<protein>
    <recommendedName>
        <fullName evidence="3">histidine kinase</fullName>
        <ecNumber evidence="3">2.7.13.3</ecNumber>
    </recommendedName>
</protein>
<dbReference type="InterPro" id="IPR029150">
    <property type="entry name" value="dCache_3"/>
</dbReference>
<dbReference type="PROSITE" id="PS50885">
    <property type="entry name" value="HAMP"/>
    <property type="match status" value="1"/>
</dbReference>
<sequence>MNQHTCMKNNLNIFKWWFNLPIWRKQLIGLFTSEIISIFGLVGVGAFLIVMGGRSVLENQVKSELAVTEINYNIKINQMGFGFRGQSDNVAIISAAQEYKKFQVLNSDLKEQVKQILKNEIEARNIEYATLVDRDARIIVSANANRTGEVFNPNNLVSEAFKLKKQIKSSEIVSWEELQKESPQLPKGFKKQSALIRYTVTSIKDSKDGEVLGALISGDIVNNKRPIVSQSVKAQYGDYSAVYLLSKSGKFSLAASALNQKKSETALQNPSKDKYLYDVKLPQNTVLITALEAIDQPVTERISIKEKPYTIAAKTINNFKGEPVAILVKGTPETALNLLLQRSLMLQIIIAALALLIDIGLAILLGRTIVNPIKKLQKATHKFSQGNLQVRADISSKDEIGELARSFNYMSEQLAIREEINKNQMQQLEEALKKLKQNQSYLIQTEKMSALGQMVAGVAHEINNPVSFVYGNINYAREYIQDLLRLLRLYQQKYPNPHPSITKEIEAIELDFLQEDLPKLLNSMQLGADRISQIVNSLRNFSRLDEAEFKAVDIHNGIDSTLVILANRLKNKKQKLDIEVIKEYQDLPLVECYPNQLNQVFMNIISNAIDALEESEKDNLQIRIATQIEQNNSVIISISDNASGINQDTIENIFNPFFTTKPVGKGTGLGLSISYQIITEKHKGTISCTSIIGEGTEFLITIPVEQEVDNE</sequence>
<evidence type="ECO:0000256" key="4">
    <source>
        <dbReference type="ARBA" id="ARBA00022553"/>
    </source>
</evidence>
<accession>A0A1Z4LHW1</accession>
<dbReference type="InterPro" id="IPR036097">
    <property type="entry name" value="HisK_dim/P_sf"/>
</dbReference>
<feature type="coiled-coil region" evidence="8">
    <location>
        <begin position="418"/>
        <end position="445"/>
    </location>
</feature>
<evidence type="ECO:0000256" key="7">
    <source>
        <dbReference type="ARBA" id="ARBA00023012"/>
    </source>
</evidence>
<dbReference type="Gene3D" id="1.10.287.130">
    <property type="match status" value="1"/>
</dbReference>
<dbReference type="Pfam" id="PF14827">
    <property type="entry name" value="dCache_3"/>
    <property type="match status" value="1"/>
</dbReference>
<evidence type="ECO:0000259" key="11">
    <source>
        <dbReference type="PROSITE" id="PS50885"/>
    </source>
</evidence>
<dbReference type="PRINTS" id="PR00344">
    <property type="entry name" value="BCTRLSENSOR"/>
</dbReference>
<dbReference type="CDD" id="cd06225">
    <property type="entry name" value="HAMP"/>
    <property type="match status" value="1"/>
</dbReference>
<evidence type="ECO:0000256" key="1">
    <source>
        <dbReference type="ARBA" id="ARBA00000085"/>
    </source>
</evidence>
<keyword evidence="6 12" id="KW-0418">Kinase</keyword>
<name>A0A1Z4LHW1_9CYAN</name>
<proteinExistence type="predicted"/>
<dbReference type="SMART" id="SM00304">
    <property type="entry name" value="HAMP"/>
    <property type="match status" value="1"/>
</dbReference>
<dbReference type="InterPro" id="IPR003660">
    <property type="entry name" value="HAMP_dom"/>
</dbReference>
<dbReference type="InterPro" id="IPR005467">
    <property type="entry name" value="His_kinase_dom"/>
</dbReference>
<evidence type="ECO:0000256" key="6">
    <source>
        <dbReference type="ARBA" id="ARBA00022777"/>
    </source>
</evidence>
<reference evidence="12 13" key="1">
    <citation type="submission" date="2017-06" db="EMBL/GenBank/DDBJ databases">
        <title>Genome sequencing of cyanobaciteial culture collection at National Institute for Environmental Studies (NIES).</title>
        <authorList>
            <person name="Hirose Y."/>
            <person name="Shimura Y."/>
            <person name="Fujisawa T."/>
            <person name="Nakamura Y."/>
            <person name="Kawachi M."/>
        </authorList>
    </citation>
    <scope>NUCLEOTIDE SEQUENCE [LARGE SCALE GENOMIC DNA]</scope>
    <source>
        <strain evidence="12 13">NIES-267</strain>
    </source>
</reference>
<keyword evidence="5" id="KW-0808">Transferase</keyword>
<feature type="domain" description="HAMP" evidence="11">
    <location>
        <begin position="367"/>
        <end position="419"/>
    </location>
</feature>
<evidence type="ECO:0000256" key="9">
    <source>
        <dbReference type="SAM" id="Phobius"/>
    </source>
</evidence>
<feature type="domain" description="Histidine kinase" evidence="10">
    <location>
        <begin position="457"/>
        <end position="706"/>
    </location>
</feature>
<dbReference type="SUPFAM" id="SSF55874">
    <property type="entry name" value="ATPase domain of HSP90 chaperone/DNA topoisomerase II/histidine kinase"/>
    <property type="match status" value="1"/>
</dbReference>
<dbReference type="EMBL" id="AP018227">
    <property type="protein sequence ID" value="BAY80835.1"/>
    <property type="molecule type" value="Genomic_DNA"/>
</dbReference>
<keyword evidence="4" id="KW-0597">Phosphoprotein</keyword>
<dbReference type="EC" id="2.7.13.3" evidence="3"/>
<dbReference type="InterPro" id="IPR003661">
    <property type="entry name" value="HisK_dim/P_dom"/>
</dbReference>
<comment type="catalytic activity">
    <reaction evidence="1">
        <text>ATP + protein L-histidine = ADP + protein N-phospho-L-histidine.</text>
        <dbReference type="EC" id="2.7.13.3"/>
    </reaction>
</comment>
<dbReference type="GO" id="GO:0016020">
    <property type="term" value="C:membrane"/>
    <property type="evidence" value="ECO:0007669"/>
    <property type="project" value="UniProtKB-SubCell"/>
</dbReference>